<keyword evidence="1" id="KW-0812">Transmembrane</keyword>
<feature type="transmembrane region" description="Helical" evidence="1">
    <location>
        <begin position="51"/>
        <end position="68"/>
    </location>
</feature>
<feature type="domain" description="Urease accessory protein UreH-like transmembrane" evidence="2">
    <location>
        <begin position="7"/>
        <end position="217"/>
    </location>
</feature>
<sequence>MAYYLMLFAAGFAGSFHCIGMCGGFACALGRDPHGHAATVLRHLLYNIGRLTTYCFLGGLAGALGQVICTPQGMTVSLVGGSLDSAQRILAIVAGLLMIGMALQFFGLLQGFHRLASGFGSSTLAISLRSLLTARGRAAPLAFGVFNGFLPCPLVYAFVAQAASAAGALPGFLTMASFGLGTFPAMLMMGGVGHVLAPAWRQRGVWLAGSCILLLGLITIGRGILPIAAHIAHGWPGGHPA</sequence>
<dbReference type="EMBL" id="LT670844">
    <property type="protein sequence ID" value="SHJ61603.1"/>
    <property type="molecule type" value="Genomic_DNA"/>
</dbReference>
<feature type="transmembrane region" description="Helical" evidence="1">
    <location>
        <begin position="6"/>
        <end position="30"/>
    </location>
</feature>
<dbReference type="PANTHER" id="PTHR42208">
    <property type="entry name" value="HEAVY METAL TRANSPORTER-RELATED"/>
    <property type="match status" value="1"/>
</dbReference>
<reference evidence="3 4" key="1">
    <citation type="submission" date="2016-11" db="EMBL/GenBank/DDBJ databases">
        <authorList>
            <person name="Jaros S."/>
            <person name="Januszkiewicz K."/>
            <person name="Wedrychowicz H."/>
        </authorList>
    </citation>
    <scope>NUCLEOTIDE SEQUENCE [LARGE SCALE GENOMIC DNA]</scope>
    <source>
        <strain evidence="3 4">GAS499</strain>
    </source>
</reference>
<accession>A0A1M6KRL6</accession>
<evidence type="ECO:0000313" key="4">
    <source>
        <dbReference type="Proteomes" id="UP000189935"/>
    </source>
</evidence>
<dbReference type="Pfam" id="PF13386">
    <property type="entry name" value="DsbD_2"/>
    <property type="match status" value="1"/>
</dbReference>
<dbReference type="Proteomes" id="UP000189935">
    <property type="component" value="Chromosome I"/>
</dbReference>
<dbReference type="AlphaFoldDB" id="A0A1M6KRL6"/>
<feature type="transmembrane region" description="Helical" evidence="1">
    <location>
        <begin position="88"/>
        <end position="109"/>
    </location>
</feature>
<dbReference type="InterPro" id="IPR039447">
    <property type="entry name" value="UreH-like_TM_dom"/>
</dbReference>
<dbReference type="RefSeq" id="WP_079537223.1">
    <property type="nucleotide sequence ID" value="NZ_LT670844.1"/>
</dbReference>
<organism evidence="3 4">
    <name type="scientific">Bradyrhizobium lablabi</name>
    <dbReference type="NCBI Taxonomy" id="722472"/>
    <lineage>
        <taxon>Bacteria</taxon>
        <taxon>Pseudomonadati</taxon>
        <taxon>Pseudomonadota</taxon>
        <taxon>Alphaproteobacteria</taxon>
        <taxon>Hyphomicrobiales</taxon>
        <taxon>Nitrobacteraceae</taxon>
        <taxon>Bradyrhizobium</taxon>
    </lineage>
</organism>
<feature type="transmembrane region" description="Helical" evidence="1">
    <location>
        <begin position="204"/>
        <end position="225"/>
    </location>
</feature>
<name>A0A1M6KRL6_9BRAD</name>
<feature type="transmembrane region" description="Helical" evidence="1">
    <location>
        <begin position="138"/>
        <end position="159"/>
    </location>
</feature>
<gene>
    <name evidence="3" type="ORF">SAMN05444159_1059</name>
</gene>
<proteinExistence type="predicted"/>
<dbReference type="OrthoDB" id="5574095at2"/>
<protein>
    <recommendedName>
        <fullName evidence="2">Urease accessory protein UreH-like transmembrane domain-containing protein</fullName>
    </recommendedName>
</protein>
<keyword evidence="1" id="KW-1133">Transmembrane helix</keyword>
<evidence type="ECO:0000256" key="1">
    <source>
        <dbReference type="SAM" id="Phobius"/>
    </source>
</evidence>
<evidence type="ECO:0000259" key="2">
    <source>
        <dbReference type="Pfam" id="PF13386"/>
    </source>
</evidence>
<dbReference type="PANTHER" id="PTHR42208:SF1">
    <property type="entry name" value="HEAVY METAL TRANSPORTER"/>
    <property type="match status" value="1"/>
</dbReference>
<keyword evidence="1" id="KW-0472">Membrane</keyword>
<feature type="transmembrane region" description="Helical" evidence="1">
    <location>
        <begin position="171"/>
        <end position="192"/>
    </location>
</feature>
<evidence type="ECO:0000313" key="3">
    <source>
        <dbReference type="EMBL" id="SHJ61603.1"/>
    </source>
</evidence>